<feature type="domain" description="3-octaprenyl-4-hydroxybenzoate carboxy-lyase-like Rift-related" evidence="1">
    <location>
        <begin position="23"/>
        <end position="187"/>
    </location>
</feature>
<dbReference type="GO" id="GO:0016831">
    <property type="term" value="F:carboxy-lyase activity"/>
    <property type="evidence" value="ECO:0007669"/>
    <property type="project" value="InterPro"/>
</dbReference>
<sequence length="192" mass="21337">MKQILDKIISADKLESIEPTVLESGPCKQNIIHEKDVHLNTLPAPWIHKDDGGKYIQTYGMHVVQSPDGKWTNWSIARAMIKDDKHLVGLVIPPQHIWQIKELWRKEGKDCPWALCFGVPPAAIMTSSMPIPDGVSEADYIGVFIGESIPVVKCETNDLLVPATSEIVFEGFLSVTDTAPEGPFAWYTRSTA</sequence>
<proteinExistence type="predicted"/>
<gene>
    <name evidence="2" type="ORF">I313_02347</name>
</gene>
<organism evidence="2 3">
    <name type="scientific">Cryptococcus deuterogattii Ram5</name>
    <dbReference type="NCBI Taxonomy" id="1296110"/>
    <lineage>
        <taxon>Eukaryota</taxon>
        <taxon>Fungi</taxon>
        <taxon>Dikarya</taxon>
        <taxon>Basidiomycota</taxon>
        <taxon>Agaricomycotina</taxon>
        <taxon>Tremellomycetes</taxon>
        <taxon>Tremellales</taxon>
        <taxon>Cryptococcaceae</taxon>
        <taxon>Cryptococcus</taxon>
        <taxon>Cryptococcus gattii species complex</taxon>
    </lineage>
</organism>
<dbReference type="OrthoDB" id="4878259at2759"/>
<dbReference type="Pfam" id="PF01977">
    <property type="entry name" value="UbiD"/>
    <property type="match status" value="1"/>
</dbReference>
<dbReference type="PANTHER" id="PTHR30108">
    <property type="entry name" value="3-OCTAPRENYL-4-HYDROXYBENZOATE CARBOXY-LYASE-RELATED"/>
    <property type="match status" value="1"/>
</dbReference>
<dbReference type="AlphaFoldDB" id="A0A0D0V8P4"/>
<protein>
    <recommendedName>
        <fullName evidence="1">3-octaprenyl-4-hydroxybenzoate carboxy-lyase-like Rift-related domain-containing protein</fullName>
    </recommendedName>
</protein>
<dbReference type="SUPFAM" id="SSF50475">
    <property type="entry name" value="FMN-binding split barrel"/>
    <property type="match status" value="1"/>
</dbReference>
<dbReference type="GO" id="GO:0033494">
    <property type="term" value="P:ferulate metabolic process"/>
    <property type="evidence" value="ECO:0007669"/>
    <property type="project" value="TreeGrafter"/>
</dbReference>
<dbReference type="PANTHER" id="PTHR30108:SF17">
    <property type="entry name" value="FERULIC ACID DECARBOXYLASE 1"/>
    <property type="match status" value="1"/>
</dbReference>
<evidence type="ECO:0000313" key="3">
    <source>
        <dbReference type="Proteomes" id="UP000053392"/>
    </source>
</evidence>
<evidence type="ECO:0000313" key="2">
    <source>
        <dbReference type="EMBL" id="KIR41230.1"/>
    </source>
</evidence>
<dbReference type="InterPro" id="IPR048304">
    <property type="entry name" value="UbiD_Rift_dom"/>
</dbReference>
<name>A0A0D0V8P4_9TREE</name>
<evidence type="ECO:0000259" key="1">
    <source>
        <dbReference type="Pfam" id="PF01977"/>
    </source>
</evidence>
<reference evidence="2 3" key="1">
    <citation type="submission" date="2015-01" db="EMBL/GenBank/DDBJ databases">
        <title>The Genome Sequence of Cryptococcus gattii Ram5.</title>
        <authorList>
            <consortium name="The Broad Institute Genomics Platform"/>
            <person name="Cuomo C."/>
            <person name="Litvintseva A."/>
            <person name="Chen Y."/>
            <person name="Heitman J."/>
            <person name="Sun S."/>
            <person name="Springer D."/>
            <person name="Dromer F."/>
            <person name="Young S."/>
            <person name="Zeng Q."/>
            <person name="Gargeya S."/>
            <person name="Abouelleil A."/>
            <person name="Alvarado L."/>
            <person name="Chapman S.B."/>
            <person name="Gainer-Dewar J."/>
            <person name="Goldberg J."/>
            <person name="Griggs A."/>
            <person name="Gujja S."/>
            <person name="Hansen M."/>
            <person name="Howarth C."/>
            <person name="Imamovic A."/>
            <person name="Larimer J."/>
            <person name="Murphy C."/>
            <person name="Naylor J."/>
            <person name="Pearson M."/>
            <person name="Priest M."/>
            <person name="Roberts A."/>
            <person name="Saif S."/>
            <person name="Shea T."/>
            <person name="Sykes S."/>
            <person name="Wortman J."/>
            <person name="Nusbaum C."/>
            <person name="Birren B."/>
        </authorList>
    </citation>
    <scope>NUCLEOTIDE SEQUENCE [LARGE SCALE GENOMIC DNA]</scope>
    <source>
        <strain evidence="2 3">Ram5</strain>
    </source>
</reference>
<keyword evidence="3" id="KW-1185">Reference proteome</keyword>
<dbReference type="GO" id="GO:0046281">
    <property type="term" value="P:cinnamic acid catabolic process"/>
    <property type="evidence" value="ECO:0007669"/>
    <property type="project" value="TreeGrafter"/>
</dbReference>
<dbReference type="InterPro" id="IPR002830">
    <property type="entry name" value="UbiD"/>
</dbReference>
<dbReference type="Proteomes" id="UP000053392">
    <property type="component" value="Unassembled WGS sequence"/>
</dbReference>
<dbReference type="GO" id="GO:0005737">
    <property type="term" value="C:cytoplasm"/>
    <property type="evidence" value="ECO:0007669"/>
    <property type="project" value="TreeGrafter"/>
</dbReference>
<dbReference type="EMBL" id="KN847900">
    <property type="protein sequence ID" value="KIR41230.1"/>
    <property type="molecule type" value="Genomic_DNA"/>
</dbReference>
<accession>A0A0D0V8P4</accession>
<dbReference type="HOGENOM" id="CLU_1669283_0_0_1"/>